<gene>
    <name evidence="2" type="ORF">DSM106044_02794</name>
</gene>
<feature type="transmembrane region" description="Helical" evidence="1">
    <location>
        <begin position="195"/>
        <end position="217"/>
    </location>
</feature>
<dbReference type="GO" id="GO:0140359">
    <property type="term" value="F:ABC-type transporter activity"/>
    <property type="evidence" value="ECO:0007669"/>
    <property type="project" value="InterPro"/>
</dbReference>
<organism evidence="2 3">
    <name type="scientific">Robinsoniella peoriensis</name>
    <dbReference type="NCBI Taxonomy" id="180332"/>
    <lineage>
        <taxon>Bacteria</taxon>
        <taxon>Bacillati</taxon>
        <taxon>Bacillota</taxon>
        <taxon>Clostridia</taxon>
        <taxon>Lachnospirales</taxon>
        <taxon>Lachnospiraceae</taxon>
        <taxon>Robinsoniella</taxon>
    </lineage>
</organism>
<dbReference type="AlphaFoldDB" id="A0A4V6HRT7"/>
<reference evidence="2 3" key="1">
    <citation type="journal article" date="2019" name="Anaerobe">
        <title>Detection of Robinsoniella peoriensis in multiple bone samples of a trauma patient.</title>
        <authorList>
            <person name="Schrottner P."/>
            <person name="Hartwich K."/>
            <person name="Bunk B."/>
            <person name="Schober I."/>
            <person name="Helbig S."/>
            <person name="Rudolph W.W."/>
            <person name="Gunzer F."/>
        </authorList>
    </citation>
    <scope>NUCLEOTIDE SEQUENCE [LARGE SCALE GENOMIC DNA]</scope>
    <source>
        <strain evidence="2 3">DSM 106044</strain>
    </source>
</reference>
<dbReference type="GO" id="GO:0005886">
    <property type="term" value="C:plasma membrane"/>
    <property type="evidence" value="ECO:0007669"/>
    <property type="project" value="UniProtKB-SubCell"/>
</dbReference>
<feature type="transmembrane region" description="Helical" evidence="1">
    <location>
        <begin position="161"/>
        <end position="183"/>
    </location>
</feature>
<keyword evidence="1" id="KW-0472">Membrane</keyword>
<dbReference type="Pfam" id="PF12679">
    <property type="entry name" value="ABC2_membrane_2"/>
    <property type="match status" value="1"/>
</dbReference>
<protein>
    <submittedName>
        <fullName evidence="2">ABC-type transport system involved in multi-copper enzyme maturation, permease component</fullName>
    </submittedName>
</protein>
<dbReference type="EMBL" id="QGQD01000056">
    <property type="protein sequence ID" value="TLD00308.1"/>
    <property type="molecule type" value="Genomic_DNA"/>
</dbReference>
<feature type="transmembrane region" description="Helical" evidence="1">
    <location>
        <begin position="123"/>
        <end position="149"/>
    </location>
</feature>
<name>A0A4V6HRT7_9FIRM</name>
<keyword evidence="1" id="KW-1133">Transmembrane helix</keyword>
<evidence type="ECO:0000256" key="1">
    <source>
        <dbReference type="SAM" id="Phobius"/>
    </source>
</evidence>
<proteinExistence type="predicted"/>
<feature type="transmembrane region" description="Helical" evidence="1">
    <location>
        <begin position="237"/>
        <end position="256"/>
    </location>
</feature>
<sequence>MNLFIRECKSNIKTFSFWCIGIIFLIIASAGKTTSMVGQSDAGVNELLEQLPKSVQTVFGVGVVDYSTAIGVFAIVFTYIALIAAFHAASLGVSIFGKEERDKTFEFLYVKSRSRNTILADKLCSALCQLFLLNAVSFLIAVVSVKIIFDDNIVSDFLPMMIGLFFIQLVFFGFGLLMSMLCVRMKTASNISMGLVLVTFLMSIAADFSEKIEWLGYLTPFKYFDGKEVLTQGLSQQYILVCAIVALLCISASFILHQRRDLHC</sequence>
<feature type="transmembrane region" description="Helical" evidence="1">
    <location>
        <begin position="69"/>
        <end position="96"/>
    </location>
</feature>
<accession>A0A4V6HRT7</accession>
<feature type="transmembrane region" description="Helical" evidence="1">
    <location>
        <begin position="12"/>
        <end position="31"/>
    </location>
</feature>
<dbReference type="RefSeq" id="WP_027295799.1">
    <property type="nucleotide sequence ID" value="NZ_CAUSDN010000009.1"/>
</dbReference>
<keyword evidence="3" id="KW-1185">Reference proteome</keyword>
<comment type="caution">
    <text evidence="2">The sequence shown here is derived from an EMBL/GenBank/DDBJ whole genome shotgun (WGS) entry which is preliminary data.</text>
</comment>
<dbReference type="STRING" id="180332.GCA_000797495_05843"/>
<keyword evidence="1" id="KW-0812">Transmembrane</keyword>
<dbReference type="Proteomes" id="UP000306509">
    <property type="component" value="Unassembled WGS sequence"/>
</dbReference>
<evidence type="ECO:0000313" key="2">
    <source>
        <dbReference type="EMBL" id="TLD00308.1"/>
    </source>
</evidence>
<evidence type="ECO:0000313" key="3">
    <source>
        <dbReference type="Proteomes" id="UP000306509"/>
    </source>
</evidence>